<sequence length="121" mass="14480">MNNKYFQQTGKNIDIGADKLIAHMYAQLRLYDNDINYNKVLEYNPYKDPVIYRTKDNKIVEVPQNIKKIAIKQWILMKQKSQPPISKKILSKPHKKKRNTWINYIWIIIILVITFYVGAKR</sequence>
<proteinExistence type="predicted"/>
<evidence type="ECO:0000313" key="2">
    <source>
        <dbReference type="EMBL" id="QBK88806.1"/>
    </source>
</evidence>
<accession>A0A481Z345</accession>
<reference evidence="2" key="1">
    <citation type="journal article" date="2019" name="MBio">
        <title>Virus Genomes from Deep Sea Sediments Expand the Ocean Megavirome and Support Independent Origins of Viral Gigantism.</title>
        <authorList>
            <person name="Backstrom D."/>
            <person name="Yutin N."/>
            <person name="Jorgensen S.L."/>
            <person name="Dharamshi J."/>
            <person name="Homa F."/>
            <person name="Zaremba-Niedwiedzka K."/>
            <person name="Spang A."/>
            <person name="Wolf Y.I."/>
            <person name="Koonin E.V."/>
            <person name="Ettema T.J."/>
        </authorList>
    </citation>
    <scope>NUCLEOTIDE SEQUENCE</scope>
</reference>
<evidence type="ECO:0000256" key="1">
    <source>
        <dbReference type="SAM" id="Phobius"/>
    </source>
</evidence>
<gene>
    <name evidence="2" type="ORF">LCMiAC01_04880</name>
</gene>
<feature type="transmembrane region" description="Helical" evidence="1">
    <location>
        <begin position="101"/>
        <end position="119"/>
    </location>
</feature>
<keyword evidence="1" id="KW-0472">Membrane</keyword>
<dbReference type="EMBL" id="MK500399">
    <property type="protein sequence ID" value="QBK88806.1"/>
    <property type="molecule type" value="Genomic_DNA"/>
</dbReference>
<name>A0A481Z345_9VIRU</name>
<protein>
    <submittedName>
        <fullName evidence="2">Uncharacterized protein</fullName>
    </submittedName>
</protein>
<organism evidence="2">
    <name type="scientific">Mimivirus LCMiAC01</name>
    <dbReference type="NCBI Taxonomy" id="2506608"/>
    <lineage>
        <taxon>Viruses</taxon>
        <taxon>Varidnaviria</taxon>
        <taxon>Bamfordvirae</taxon>
        <taxon>Nucleocytoviricota</taxon>
        <taxon>Megaviricetes</taxon>
        <taxon>Imitervirales</taxon>
        <taxon>Mimiviridae</taxon>
        <taxon>Klosneuvirinae</taxon>
    </lineage>
</organism>
<keyword evidence="1" id="KW-1133">Transmembrane helix</keyword>
<keyword evidence="1" id="KW-0812">Transmembrane</keyword>